<dbReference type="EMBL" id="AY310150">
    <property type="protein sequence ID" value="AAP78758.1"/>
    <property type="molecule type" value="mRNA"/>
</dbReference>
<protein>
    <submittedName>
        <fullName evidence="2">Ac1254</fullName>
    </submittedName>
</protein>
<dbReference type="Proteomes" id="UP000002494">
    <property type="component" value="Chromosome 7"/>
</dbReference>
<dbReference type="Ensembl" id="ENSRNOT00000040687.6">
    <property type="protein sequence ID" value="ENSRNOP00000043444.5"/>
    <property type="gene ID" value="ENSRNOG00000031383.6"/>
</dbReference>
<feature type="compositionally biased region" description="Polar residues" evidence="1">
    <location>
        <begin position="100"/>
        <end position="112"/>
    </location>
</feature>
<dbReference type="HOGENOM" id="CLU_855182_0_0_1"/>
<name>Q7TQ80_RAT</name>
<sequence length="325" mass="34270">MKAAQRLGLLAAEDCWSTAGLQCMLEGQQASSGGHKQQQQPRGAGELVTDQLSYRPGPGPGFELTNPNIYPIYDLLDCVKGPVLQIQICRISTTQGNNIISERSPTPYNLLNGNDDGGADGADDGGSDGADGDGDGGGGDSDGLMGETGWAASLRGLAALCISSTGCDAQCHTRAPPHGLSRAKLQFQEENHKVHLSKHPMATPPTLPLSNSQSGYNSRVKGGGILFFHGPRYSAVLAIGLKQGQGGYMNTEQSQQGREETAAPKQMSLALSPDIRLSDMPKFFWSLGCWEEHSACFAGCFANADDRSGALALVWFLRLGSGTAE</sequence>
<reference evidence="3" key="3">
    <citation type="submission" date="2025-05" db="UniProtKB">
        <authorList>
            <consortium name="Ensembl"/>
        </authorList>
    </citation>
    <scope>IDENTIFICATION</scope>
    <source>
        <strain evidence="3">Brown Norway</strain>
    </source>
</reference>
<proteinExistence type="evidence at transcript level"/>
<dbReference type="AlphaFoldDB" id="Q7TQ80"/>
<feature type="compositionally biased region" description="Acidic residues" evidence="1">
    <location>
        <begin position="117"/>
        <end position="134"/>
    </location>
</feature>
<dbReference type="OrthoDB" id="10478471at2759"/>
<reference evidence="2" key="1">
    <citation type="submission" date="2003-05" db="EMBL/GenBank/DDBJ databases">
        <title>Liver regeneration after PH.</title>
        <authorList>
            <person name="Xu C.S."/>
            <person name="Li W.Q."/>
            <person name="Li Y.C."/>
            <person name="Han H.P."/>
            <person name="Wang G.P."/>
            <person name="Chai L.Q."/>
            <person name="Yuan J.Y."/>
            <person name="Yang K.J."/>
            <person name="Yan H.M."/>
            <person name="Chang C.F."/>
            <person name="Zhao L.F."/>
            <person name="Ma H."/>
            <person name="Wang L."/>
            <person name="Wang S.F."/>
            <person name="Shi J.B."/>
            <person name="Rahman S."/>
            <person name="Wang Q.N."/>
            <person name="Zhang J.B."/>
        </authorList>
    </citation>
    <scope>NUCLEOTIDE SEQUENCE</scope>
    <source>
        <strain evidence="2">Sprague-Dawley</strain>
    </source>
</reference>
<evidence type="ECO:0000313" key="3">
    <source>
        <dbReference type="Ensembl" id="ENSRNOP00000043444.5"/>
    </source>
</evidence>
<reference evidence="3 4" key="2">
    <citation type="journal article" date="2004" name="Nature">
        <title>Genome sequence of the Brown Norway rat yields insights into mammalian evolution.</title>
        <authorList>
            <consortium name="Rat Genome Sequencing Project Consortium"/>
            <person name="Gibbs R.A."/>
            <person name="Weinstock G.M."/>
            <person name="Metzker M.L."/>
            <person name="Muzny D.M."/>
            <person name="Sodergren E.J."/>
            <person name="Scherer S."/>
            <person name="Scott G."/>
            <person name="Steffen D."/>
            <person name="Worley K.C."/>
            <person name="Burch P.E."/>
            <person name="Okwuonu G."/>
            <person name="Hines S."/>
            <person name="Lewis L."/>
            <person name="Deramo C."/>
            <person name="Delgado O."/>
            <person name="Dugan-Rocha S."/>
            <person name="Miner G."/>
            <person name="Morgan M."/>
            <person name="Hawes A."/>
            <person name="Gill R."/>
            <person name="Holt R.A."/>
            <person name="Adams M.D."/>
            <person name="Amanatides P.G."/>
            <person name="Baden-Tillson H."/>
            <person name="Barnstead M."/>
            <person name="Chin S."/>
            <person name="Evans C.A."/>
            <person name="Ferriera S."/>
            <person name="Fosler C."/>
            <person name="Glodek A."/>
            <person name="Gu Z."/>
            <person name="Jennings D."/>
            <person name="Kraft C.L."/>
            <person name="Nguyen T."/>
            <person name="Pfannkoch C.M."/>
            <person name="Sitter C."/>
            <person name="Sutton G.G."/>
            <person name="Venter J.C."/>
            <person name="Woodage T."/>
            <person name="Smith D."/>
            <person name="Lee H.-M."/>
            <person name="Gustafson E."/>
            <person name="Cahill P."/>
            <person name="Kana A."/>
            <person name="Doucette-Stamm L."/>
            <person name="Weinstock K."/>
            <person name="Fechtel K."/>
            <person name="Weiss R.B."/>
            <person name="Dunn D.M."/>
            <person name="Green E.D."/>
            <person name="Blakesley R.W."/>
            <person name="Bouffard G.G."/>
            <person name="De Jong P.J."/>
            <person name="Osoegawa K."/>
            <person name="Zhu B."/>
            <person name="Marra M."/>
            <person name="Schein J."/>
            <person name="Bosdet I."/>
            <person name="Fjell C."/>
            <person name="Jones S."/>
            <person name="Krzywinski M."/>
            <person name="Mathewson C."/>
            <person name="Siddiqui A."/>
            <person name="Wye N."/>
            <person name="McPherson J."/>
            <person name="Zhao S."/>
            <person name="Fraser C.M."/>
            <person name="Shetty J."/>
            <person name="Shatsman S."/>
            <person name="Geer K."/>
            <person name="Chen Y."/>
            <person name="Abramzon S."/>
            <person name="Nierman W.C."/>
            <person name="Havlak P.H."/>
            <person name="Chen R."/>
            <person name="Durbin K.J."/>
            <person name="Egan A."/>
            <person name="Ren Y."/>
            <person name="Song X.-Z."/>
            <person name="Li B."/>
            <person name="Liu Y."/>
            <person name="Qin X."/>
            <person name="Cawley S."/>
            <person name="Cooney A.J."/>
            <person name="D'Souza L.M."/>
            <person name="Martin K."/>
            <person name="Wu J.Q."/>
            <person name="Gonzalez-Garay M.L."/>
            <person name="Jackson A.R."/>
            <person name="Kalafus K.J."/>
            <person name="McLeod M.P."/>
            <person name="Milosavljevic A."/>
            <person name="Virk D."/>
            <person name="Volkov A."/>
            <person name="Wheeler D.A."/>
            <person name="Zhang Z."/>
            <person name="Bailey J.A."/>
            <person name="Eichler E.E."/>
            <person name="Tuzun E."/>
            <person name="Birney E."/>
            <person name="Mongin E."/>
            <person name="Ureta-Vidal A."/>
            <person name="Woodwark C."/>
            <person name="Zdobnov E."/>
            <person name="Bork P."/>
            <person name="Suyama M."/>
            <person name="Torrents D."/>
            <person name="Alexandersson M."/>
            <person name="Trask B.J."/>
            <person name="Young J.M."/>
            <person name="Huang H."/>
            <person name="Wang H."/>
            <person name="Xing H."/>
            <person name="Daniels S."/>
            <person name="Gietzen D."/>
            <person name="Schmidt J."/>
            <person name="Stevens K."/>
            <person name="Vitt U."/>
            <person name="Wingrove J."/>
            <person name="Camara F."/>
            <person name="Mar Alba M."/>
            <person name="Abril J.F."/>
            <person name="Guigo R."/>
            <person name="Smit A."/>
            <person name="Dubchak I."/>
            <person name="Rubin E.M."/>
            <person name="Couronne O."/>
            <person name="Poliakov A."/>
            <person name="Huebner N."/>
            <person name="Ganten D."/>
            <person name="Goesele C."/>
            <person name="Hummel O."/>
            <person name="Kreitler T."/>
            <person name="Lee Y.-A."/>
            <person name="Monti J."/>
            <person name="Schulz H."/>
            <person name="Zimdahl H."/>
            <person name="Himmelbauer H."/>
            <person name="Lehrach H."/>
            <person name="Jacob H.J."/>
            <person name="Bromberg S."/>
            <person name="Gullings-Handley J."/>
            <person name="Jensen-Seaman M.I."/>
            <person name="Kwitek A.E."/>
            <person name="Lazar J."/>
            <person name="Pasko D."/>
            <person name="Tonellato P.J."/>
            <person name="Twigger S."/>
            <person name="Ponting C.P."/>
            <person name="Duarte J.M."/>
            <person name="Rice S."/>
            <person name="Goodstadt L."/>
            <person name="Beatson S.A."/>
            <person name="Emes R.D."/>
            <person name="Winter E.E."/>
            <person name="Webber C."/>
            <person name="Brandt P."/>
            <person name="Nyakatura G."/>
            <person name="Adetobi M."/>
            <person name="Chiaromonte F."/>
            <person name="Elnitski L."/>
            <person name="Eswara P."/>
            <person name="Hardison R.C."/>
            <person name="Hou M."/>
            <person name="Kolbe D."/>
            <person name="Makova K."/>
            <person name="Miller W."/>
            <person name="Nekrutenko A."/>
            <person name="Riemer C."/>
            <person name="Schwartz S."/>
            <person name="Taylor J."/>
            <person name="Yang S."/>
            <person name="Zhang Y."/>
            <person name="Lindpaintner K."/>
            <person name="Andrews T.D."/>
            <person name="Caccamo M."/>
            <person name="Clamp M."/>
            <person name="Clarke L."/>
            <person name="Curwen V."/>
            <person name="Durbin R.M."/>
            <person name="Eyras E."/>
            <person name="Searle S.M."/>
            <person name="Cooper G.M."/>
            <person name="Batzoglou S."/>
            <person name="Brudno M."/>
            <person name="Sidow A."/>
            <person name="Stone E.A."/>
            <person name="Payseur B.A."/>
            <person name="Bourque G."/>
            <person name="Lopez-Otin C."/>
            <person name="Puente X.S."/>
            <person name="Chakrabarti K."/>
            <person name="Chatterji S."/>
            <person name="Dewey C."/>
            <person name="Pachter L."/>
            <person name="Bray N."/>
            <person name="Yap V.B."/>
            <person name="Caspi A."/>
            <person name="Tesler G."/>
            <person name="Pevzner P.A."/>
            <person name="Haussler D."/>
            <person name="Roskin K.M."/>
            <person name="Baertsch R."/>
            <person name="Clawson H."/>
            <person name="Furey T.S."/>
            <person name="Hinrichs A.S."/>
            <person name="Karolchik D."/>
            <person name="Kent W.J."/>
            <person name="Rosenbloom K.R."/>
            <person name="Trumbower H."/>
            <person name="Weirauch M."/>
            <person name="Cooper D.N."/>
            <person name="Stenson P.D."/>
            <person name="Ma B."/>
            <person name="Brent M."/>
            <person name="Arumugam M."/>
            <person name="Shteynberg D."/>
            <person name="Copley R.R."/>
            <person name="Taylor M.S."/>
            <person name="Riethman H."/>
            <person name="Mudunuri U."/>
            <person name="Peterson J."/>
            <person name="Guyer M."/>
            <person name="Felsenfeld A."/>
            <person name="Old S."/>
            <person name="Mockrin S."/>
            <person name="Collins F.S."/>
        </authorList>
    </citation>
    <scope>NUCLEOTIDE SEQUENCE [LARGE SCALE GENOMIC DNA]</scope>
    <source>
        <strain evidence="3 4">Brown Norway</strain>
    </source>
</reference>
<dbReference type="PaxDb" id="10116-ENSRNOP00000043444"/>
<dbReference type="UCSC" id="RGD:1359425">
    <property type="organism name" value="rat"/>
</dbReference>
<evidence type="ECO:0000256" key="1">
    <source>
        <dbReference type="SAM" id="MobiDB-lite"/>
    </source>
</evidence>
<feature type="region of interest" description="Disordered" evidence="1">
    <location>
        <begin position="100"/>
        <end position="145"/>
    </location>
</feature>
<accession>F7ESJ7</accession>
<evidence type="ECO:0000313" key="4">
    <source>
        <dbReference type="Proteomes" id="UP000002494"/>
    </source>
</evidence>
<evidence type="ECO:0000313" key="2">
    <source>
        <dbReference type="EMBL" id="AAP78758.1"/>
    </source>
</evidence>
<dbReference type="VEuPathDB" id="HostDB:ENSRNOG00000031383"/>
<accession>Q7TQ80</accession>
<organism evidence="2">
    <name type="scientific">Rattus norvegicus</name>
    <name type="common">Rat</name>
    <dbReference type="NCBI Taxonomy" id="10116"/>
    <lineage>
        <taxon>Eukaryota</taxon>
        <taxon>Metazoa</taxon>
        <taxon>Chordata</taxon>
        <taxon>Craniata</taxon>
        <taxon>Vertebrata</taxon>
        <taxon>Euteleostomi</taxon>
        <taxon>Mammalia</taxon>
        <taxon>Eutheria</taxon>
        <taxon>Euarchontoglires</taxon>
        <taxon>Glires</taxon>
        <taxon>Rodentia</taxon>
        <taxon>Myomorpha</taxon>
        <taxon>Muroidea</taxon>
        <taxon>Muridae</taxon>
        <taxon>Murinae</taxon>
        <taxon>Rattus</taxon>
    </lineage>
</organism>
<keyword evidence="4" id="KW-1185">Reference proteome</keyword>